<evidence type="ECO:0000259" key="2">
    <source>
        <dbReference type="Pfam" id="PF06030"/>
    </source>
</evidence>
<dbReference type="Pfam" id="PF06030">
    <property type="entry name" value="WxLIP_PGBD"/>
    <property type="match status" value="1"/>
</dbReference>
<dbReference type="InterPro" id="IPR021759">
    <property type="entry name" value="WxLIP_HBD"/>
</dbReference>
<evidence type="ECO:0000259" key="3">
    <source>
        <dbReference type="Pfam" id="PF11797"/>
    </source>
</evidence>
<evidence type="ECO:0000256" key="1">
    <source>
        <dbReference type="SAM" id="Phobius"/>
    </source>
</evidence>
<feature type="transmembrane region" description="Helical" evidence="1">
    <location>
        <begin position="295"/>
        <end position="315"/>
    </location>
</feature>
<gene>
    <name evidence="4" type="ORF">ACFQGP_12970</name>
</gene>
<protein>
    <submittedName>
        <fullName evidence="4">DUF916 and DUF3324 domain-containing protein</fullName>
    </submittedName>
</protein>
<keyword evidence="1" id="KW-0812">Transmembrane</keyword>
<keyword evidence="1" id="KW-0472">Membrane</keyword>
<feature type="domain" description="WxL Interacting Protein peptidoglycan binding" evidence="2">
    <location>
        <begin position="18"/>
        <end position="136"/>
    </location>
</feature>
<dbReference type="EMBL" id="JBHSSL010000111">
    <property type="protein sequence ID" value="MFC6171464.1"/>
    <property type="molecule type" value="Genomic_DNA"/>
</dbReference>
<dbReference type="InterPro" id="IPR010317">
    <property type="entry name" value="WxLIP_PGBD"/>
</dbReference>
<accession>A0ABW1RI44</accession>
<dbReference type="Pfam" id="PF11797">
    <property type="entry name" value="WxLIP_HBD"/>
    <property type="match status" value="1"/>
</dbReference>
<feature type="domain" description="WxL Interacting Protein host binding" evidence="3">
    <location>
        <begin position="150"/>
        <end position="280"/>
    </location>
</feature>
<keyword evidence="1" id="KW-1133">Transmembrane helix</keyword>
<proteinExistence type="predicted"/>
<dbReference type="Proteomes" id="UP001596289">
    <property type="component" value="Unassembled WGS sequence"/>
</dbReference>
<evidence type="ECO:0000313" key="4">
    <source>
        <dbReference type="EMBL" id="MFC6171464.1"/>
    </source>
</evidence>
<reference evidence="5" key="1">
    <citation type="journal article" date="2019" name="Int. J. Syst. Evol. Microbiol.">
        <title>The Global Catalogue of Microorganisms (GCM) 10K type strain sequencing project: providing services to taxonomists for standard genome sequencing and annotation.</title>
        <authorList>
            <consortium name="The Broad Institute Genomics Platform"/>
            <consortium name="The Broad Institute Genome Sequencing Center for Infectious Disease"/>
            <person name="Wu L."/>
            <person name="Ma J."/>
        </authorList>
    </citation>
    <scope>NUCLEOTIDE SEQUENCE [LARGE SCALE GENOMIC DNA]</scope>
    <source>
        <strain evidence="5">CCM 8904</strain>
    </source>
</reference>
<evidence type="ECO:0000313" key="5">
    <source>
        <dbReference type="Proteomes" id="UP001596289"/>
    </source>
</evidence>
<name>A0ABW1RI44_9LACO</name>
<organism evidence="4 5">
    <name type="scientific">Loigolactobacillus jiayinensis</name>
    <dbReference type="NCBI Taxonomy" id="2486016"/>
    <lineage>
        <taxon>Bacteria</taxon>
        <taxon>Bacillati</taxon>
        <taxon>Bacillota</taxon>
        <taxon>Bacilli</taxon>
        <taxon>Lactobacillales</taxon>
        <taxon>Lactobacillaceae</taxon>
        <taxon>Loigolactobacillus</taxon>
    </lineage>
</organism>
<comment type="caution">
    <text evidence="4">The sequence shown here is derived from an EMBL/GenBank/DDBJ whole genome shotgun (WGS) entry which is preliminary data.</text>
</comment>
<sequence length="321" mass="34992">MGGHADTAQAASGEGAGFTVKAILPDNQANKDVSYFDLDVESGKTQELQIQVENLTDSGKTLKISPNTAFTNANGVIEYSKANLKKDSSAKYTFSELMSKAQQVKLAAHETKTVTFKLKVPKNSFRGNILGGFYVTPVEKETAADEQSGGMQINNKFAMLVGAHLHGRGSVMPQLKLNKVKPTLNSRQPVILANVQNTEPIAFGNMTIDAQITKKGSDKVLYERKKDKMQMAPNSNFNYAINVDNKGFQTGDYTLKMTAKAAGKTWNFTRNFKITRETTKLNADASGIEKPDYTWAYIAGGAALLVVIAGLAFYLGKRKKN</sequence>
<dbReference type="RefSeq" id="WP_263853743.1">
    <property type="nucleotide sequence ID" value="NZ_JBHSSL010000111.1"/>
</dbReference>
<keyword evidence="5" id="KW-1185">Reference proteome</keyword>